<evidence type="ECO:0000256" key="1">
    <source>
        <dbReference type="SAM" id="Phobius"/>
    </source>
</evidence>
<name>F8L6X6_SIMNZ</name>
<dbReference type="HOGENOM" id="CLU_2620118_0_0_0"/>
<keyword evidence="1" id="KW-0812">Transmembrane</keyword>
<organism evidence="2 3">
    <name type="scientific">Simkania negevensis (strain ATCC VR-1471 / DSM 27360 / Z)</name>
    <dbReference type="NCBI Taxonomy" id="331113"/>
    <lineage>
        <taxon>Bacteria</taxon>
        <taxon>Pseudomonadati</taxon>
        <taxon>Chlamydiota</taxon>
        <taxon>Chlamydiia</taxon>
        <taxon>Parachlamydiales</taxon>
        <taxon>Simkaniaceae</taxon>
        <taxon>Simkania</taxon>
    </lineage>
</organism>
<accession>F8L6X6</accession>
<protein>
    <submittedName>
        <fullName evidence="2">Uncharacterized protein</fullName>
    </submittedName>
</protein>
<dbReference type="AlphaFoldDB" id="F8L6X6"/>
<keyword evidence="1" id="KW-0472">Membrane</keyword>
<proteinExistence type="predicted"/>
<dbReference type="KEGG" id="sng:SNE_A06060"/>
<evidence type="ECO:0000313" key="3">
    <source>
        <dbReference type="Proteomes" id="UP000000496"/>
    </source>
</evidence>
<dbReference type="EMBL" id="FR872582">
    <property type="protein sequence ID" value="CCB88483.1"/>
    <property type="molecule type" value="Genomic_DNA"/>
</dbReference>
<feature type="transmembrane region" description="Helical" evidence="1">
    <location>
        <begin position="38"/>
        <end position="58"/>
    </location>
</feature>
<keyword evidence="1" id="KW-1133">Transmembrane helix</keyword>
<reference evidence="2 3" key="2">
    <citation type="journal article" date="2011" name="Mol. Biol. Evol.">
        <title>Unity in variety--the pan-genome of the Chlamydiae.</title>
        <authorList>
            <person name="Collingro A."/>
            <person name="Tischler P."/>
            <person name="Weinmaier T."/>
            <person name="Penz T."/>
            <person name="Heinz E."/>
            <person name="Brunham R.C."/>
            <person name="Read T.D."/>
            <person name="Bavoil P.M."/>
            <person name="Sachse K."/>
            <person name="Kahane S."/>
            <person name="Friedman M.G."/>
            <person name="Rattei T."/>
            <person name="Myers G.S."/>
            <person name="Horn M."/>
        </authorList>
    </citation>
    <scope>NUCLEOTIDE SEQUENCE [LARGE SCALE GENOMIC DNA]</scope>
    <source>
        <strain evidence="3">ATCC VR-1471 / Z</strain>
    </source>
</reference>
<gene>
    <name evidence="2" type="ordered locus">SNE_A06060</name>
</gene>
<dbReference type="Proteomes" id="UP000000496">
    <property type="component" value="Chromosome gsn.131"/>
</dbReference>
<reference key="1">
    <citation type="journal article" date="2011" name="Mol. Biol. Evol.">
        <title>Unity in variety -- the pan-genome of the Chlamydiae.</title>
        <authorList>
            <person name="Collingro A."/>
            <person name="Tischler P."/>
            <person name="Weinmaier T."/>
            <person name="Penz T."/>
            <person name="Heinz E."/>
            <person name="Brunham R.C."/>
            <person name="Read T.D."/>
            <person name="Bavoil P.M."/>
            <person name="Sachse K."/>
            <person name="Kahane S."/>
            <person name="Friedman M.G."/>
            <person name="Rattei T."/>
            <person name="Myers G.S.A."/>
            <person name="Horn M."/>
        </authorList>
    </citation>
    <scope>NUCLEOTIDE SEQUENCE</scope>
    <source>
        <strain>Z</strain>
    </source>
</reference>
<sequence length="78" mass="9414">MKIKSYSNIDFIEITIQNIYSRVSLERKMSTSQIRKQWLIFSICYLLIYPLLSLMINLPQLFKLDLSQFNLLEKTIFY</sequence>
<evidence type="ECO:0000313" key="2">
    <source>
        <dbReference type="EMBL" id="CCB88483.1"/>
    </source>
</evidence>
<keyword evidence="3" id="KW-1185">Reference proteome</keyword>